<sequence>MGFLLEKIEGRAASIQDLKTFEPVLEKLHGLGILHGDANRYTFLVTGEVKLLDFEHL</sequence>
<evidence type="ECO:0000313" key="1">
    <source>
        <dbReference type="EMBL" id="CAG8428269.1"/>
    </source>
</evidence>
<dbReference type="AlphaFoldDB" id="A0A9W4JY10"/>
<gene>
    <name evidence="1" type="ORF">PSALAMII_LOCUS10760</name>
</gene>
<reference evidence="1" key="1">
    <citation type="submission" date="2021-07" db="EMBL/GenBank/DDBJ databases">
        <authorList>
            <person name="Branca A.L. A."/>
        </authorList>
    </citation>
    <scope>NUCLEOTIDE SEQUENCE</scope>
</reference>
<comment type="caution">
    <text evidence="1">The sequence shown here is derived from an EMBL/GenBank/DDBJ whole genome shotgun (WGS) entry which is preliminary data.</text>
</comment>
<accession>A0A9W4JY10</accession>
<protein>
    <recommendedName>
        <fullName evidence="3">Protein kinase domain-containing protein</fullName>
    </recommendedName>
</protein>
<evidence type="ECO:0008006" key="3">
    <source>
        <dbReference type="Google" id="ProtNLM"/>
    </source>
</evidence>
<organism evidence="1 2">
    <name type="scientific">Penicillium salamii</name>
    <dbReference type="NCBI Taxonomy" id="1612424"/>
    <lineage>
        <taxon>Eukaryota</taxon>
        <taxon>Fungi</taxon>
        <taxon>Dikarya</taxon>
        <taxon>Ascomycota</taxon>
        <taxon>Pezizomycotina</taxon>
        <taxon>Eurotiomycetes</taxon>
        <taxon>Eurotiomycetidae</taxon>
        <taxon>Eurotiales</taxon>
        <taxon>Aspergillaceae</taxon>
        <taxon>Penicillium</taxon>
    </lineage>
</organism>
<proteinExistence type="predicted"/>
<dbReference type="EMBL" id="CAJVPG010000455">
    <property type="protein sequence ID" value="CAG8428269.1"/>
    <property type="molecule type" value="Genomic_DNA"/>
</dbReference>
<dbReference type="Proteomes" id="UP001152649">
    <property type="component" value="Unassembled WGS sequence"/>
</dbReference>
<evidence type="ECO:0000313" key="2">
    <source>
        <dbReference type="Proteomes" id="UP001152649"/>
    </source>
</evidence>
<dbReference type="OrthoDB" id="4991875at2759"/>
<keyword evidence="2" id="KW-1185">Reference proteome</keyword>
<name>A0A9W4JY10_9EURO</name>